<dbReference type="PROSITE" id="PS51820">
    <property type="entry name" value="PA14"/>
    <property type="match status" value="1"/>
</dbReference>
<feature type="domain" description="PA14" evidence="7">
    <location>
        <begin position="488"/>
        <end position="627"/>
    </location>
</feature>
<dbReference type="PANTHER" id="PTHR33546:SF1">
    <property type="entry name" value="LARGE, MULTIFUNCTIONAL SECRETED PROTEIN"/>
    <property type="match status" value="1"/>
</dbReference>
<name>A0ABT7PK87_9BACT</name>
<organism evidence="8 9">
    <name type="scientific">Roseiconus lacunae</name>
    <dbReference type="NCBI Taxonomy" id="2605694"/>
    <lineage>
        <taxon>Bacteria</taxon>
        <taxon>Pseudomonadati</taxon>
        <taxon>Planctomycetota</taxon>
        <taxon>Planctomycetia</taxon>
        <taxon>Pirellulales</taxon>
        <taxon>Pirellulaceae</taxon>
        <taxon>Roseiconus</taxon>
    </lineage>
</organism>
<dbReference type="Gene3D" id="3.90.182.10">
    <property type="entry name" value="Toxin - Anthrax Protective Antigen,domain 1"/>
    <property type="match status" value="1"/>
</dbReference>
<keyword evidence="1 4" id="KW-0349">Heme</keyword>
<evidence type="ECO:0000256" key="2">
    <source>
        <dbReference type="ARBA" id="ARBA00022723"/>
    </source>
</evidence>
<comment type="caution">
    <text evidence="8">The sequence shown here is derived from an EMBL/GenBank/DDBJ whole genome shotgun (WGS) entry which is preliminary data.</text>
</comment>
<dbReference type="Proteomes" id="UP001239462">
    <property type="component" value="Unassembled WGS sequence"/>
</dbReference>
<dbReference type="InterPro" id="IPR011658">
    <property type="entry name" value="PA14_dom"/>
</dbReference>
<dbReference type="InterPro" id="IPR037524">
    <property type="entry name" value="PA14/GLEYA"/>
</dbReference>
<evidence type="ECO:0000313" key="8">
    <source>
        <dbReference type="EMBL" id="MDM4016918.1"/>
    </source>
</evidence>
<keyword evidence="9" id="KW-1185">Reference proteome</keyword>
<dbReference type="PROSITE" id="PS51007">
    <property type="entry name" value="CYTC"/>
    <property type="match status" value="4"/>
</dbReference>
<protein>
    <submittedName>
        <fullName evidence="8">DUF1080 domain-containing protein</fullName>
    </submittedName>
</protein>
<accession>A0ABT7PK87</accession>
<dbReference type="PANTHER" id="PTHR33546">
    <property type="entry name" value="LARGE, MULTIFUNCTIONAL SECRETED PROTEIN-RELATED"/>
    <property type="match status" value="1"/>
</dbReference>
<keyword evidence="3 4" id="KW-0408">Iron</keyword>
<dbReference type="SUPFAM" id="SSF56988">
    <property type="entry name" value="Anthrax protective antigen"/>
    <property type="match status" value="1"/>
</dbReference>
<evidence type="ECO:0000256" key="3">
    <source>
        <dbReference type="ARBA" id="ARBA00023004"/>
    </source>
</evidence>
<evidence type="ECO:0000259" key="7">
    <source>
        <dbReference type="PROSITE" id="PS51820"/>
    </source>
</evidence>
<evidence type="ECO:0000256" key="1">
    <source>
        <dbReference type="ARBA" id="ARBA00022617"/>
    </source>
</evidence>
<dbReference type="Pfam" id="PF06439">
    <property type="entry name" value="3keto-disac_hyd"/>
    <property type="match status" value="1"/>
</dbReference>
<feature type="domain" description="Cytochrome c" evidence="6">
    <location>
        <begin position="643"/>
        <end position="800"/>
    </location>
</feature>
<dbReference type="Pfam" id="PF07691">
    <property type="entry name" value="PA14"/>
    <property type="match status" value="1"/>
</dbReference>
<evidence type="ECO:0000259" key="6">
    <source>
        <dbReference type="PROSITE" id="PS51007"/>
    </source>
</evidence>
<reference evidence="8 9" key="1">
    <citation type="submission" date="2023-06" db="EMBL/GenBank/DDBJ databases">
        <title>Roseiconus lacunae JC819 isolated from Gulf of Mannar region, Tamil Nadu.</title>
        <authorList>
            <person name="Pk S."/>
            <person name="Ch S."/>
            <person name="Ch V.R."/>
        </authorList>
    </citation>
    <scope>NUCLEOTIDE SEQUENCE [LARGE SCALE GENOMIC DNA]</scope>
    <source>
        <strain evidence="8 9">JC819</strain>
    </source>
</reference>
<feature type="domain" description="Cytochrome c" evidence="6">
    <location>
        <begin position="300"/>
        <end position="388"/>
    </location>
</feature>
<dbReference type="Gene3D" id="2.60.120.560">
    <property type="entry name" value="Exo-inulinase, domain 1"/>
    <property type="match status" value="1"/>
</dbReference>
<dbReference type="Gene3D" id="1.10.760.10">
    <property type="entry name" value="Cytochrome c-like domain"/>
    <property type="match status" value="4"/>
</dbReference>
<dbReference type="InterPro" id="IPR010496">
    <property type="entry name" value="AL/BT2_dom"/>
</dbReference>
<dbReference type="InterPro" id="IPR036909">
    <property type="entry name" value="Cyt_c-like_dom_sf"/>
</dbReference>
<proteinExistence type="predicted"/>
<dbReference type="SUPFAM" id="SSF46626">
    <property type="entry name" value="Cytochrome c"/>
    <property type="match status" value="5"/>
</dbReference>
<keyword evidence="2 4" id="KW-0479">Metal-binding</keyword>
<evidence type="ECO:0000256" key="4">
    <source>
        <dbReference type="PROSITE-ProRule" id="PRU00433"/>
    </source>
</evidence>
<feature type="region of interest" description="Disordered" evidence="5">
    <location>
        <begin position="354"/>
        <end position="373"/>
    </location>
</feature>
<evidence type="ECO:0000313" key="9">
    <source>
        <dbReference type="Proteomes" id="UP001239462"/>
    </source>
</evidence>
<gene>
    <name evidence="8" type="ORF">QTN89_15835</name>
</gene>
<evidence type="ECO:0000256" key="5">
    <source>
        <dbReference type="SAM" id="MobiDB-lite"/>
    </source>
</evidence>
<dbReference type="SMART" id="SM00758">
    <property type="entry name" value="PA14"/>
    <property type="match status" value="1"/>
</dbReference>
<dbReference type="EMBL" id="JASZZN010000011">
    <property type="protein sequence ID" value="MDM4016918.1"/>
    <property type="molecule type" value="Genomic_DNA"/>
</dbReference>
<dbReference type="InterPro" id="IPR009056">
    <property type="entry name" value="Cyt_c-like_dom"/>
</dbReference>
<feature type="domain" description="Cytochrome c" evidence="6">
    <location>
        <begin position="844"/>
        <end position="941"/>
    </location>
</feature>
<sequence length="1167" mass="127815">MASEVLQAATIDDPDFAVQGEYSGEQRSMQVVAIGDGEFEITVFEAPIEKRFAALEPPRELDGDEDTVADLADSLGLRRVERKSPTLGAQPPRGAQVLFDGSEQSLSNWKNGQRDDGGHLQQGTQTVATFSDYRLHLEFRTPWMPTKSGQARGNSGVYHQGRYETQILDSFGLAGKDNETGGIYGIKAPEVNACLPPMSWQTYDVDFTAARYDGKRKVADARMTVRLNGVVVQNDVAVSSATRASKLPEGPTPGPIYLQDHGNEVRFRNIWIVPRDPVREAKRPIVPGFERFFTAGNPDPNALGGEMLISSLGCTACHSADEGPLPTKRGPDLSNVAGRMRPDALLSMVIDPHQTKRGTTMPDPWPGASPSQRNDNASAIASFLLLESDRTEWNDRPSRKSQVAIGKELYHAVGCVACHEAFDGRKTAANITVPLGDLAAKYTVDALARFLGNPHEIRKGARMPALVGSKADAYSIAAYLTRKVTEREFTVKLRRSFYRGKWNKLPDFKSLQPESVTTVTRWDDQKALSENNIGIVYEANLRVPADGEYEFSLTSDDGSRLVIGGQEILNDGIHPATTKQAKFSLRAGVHPIRIEFFNGGGGGELSVHIRDPLAGRVRLEEMLDSGEQLPDTLLESDFQPERSLVTKGRALFQSAGCAACHSFDAHALGAEVTSNTKAPELADVNTDRGCLADQVRAPAVDYSLGDRQRVAIAAAIERRQANGGTLPKVSQADEVHLAMAGMNCYACHTRNGLGGPDATRDTAFQTTTIEMGWESRMPPPLDGVGDKLRDDYLHRTIAEGANERPYMLTRMPGFGKDVLGHLADSFVKLDRINAGDLATDLSEEVIHDGQSLVGATGLSCIKCHAYGGEKGGGIGVIDLRSMAKRLRSDWFHRYLLDPIKYRPGTRMPNSFPDGRSTFTKLYDGDADQQIGAIWSYLNAGDSAQEPLGLRAGSILLTATEKPRIYRNFFEGVSGRGIAVGYPEGINLIWDAERFGINTLWRGDFIDASRHWNGRGQGRTTPIGNGVTPLETRTPIVIGDSVNLRWPSEDGRAQGYRFKGYRLNATGQPTFRYLIGGAMIEDHVQPLSESSLIRTIKVRWNDDATPESLVWRVADRGDVKLSDSGFQFGAVHLNLDTKAELVSVDGKNELRVLLPAKRDVEVTEVIRW</sequence>
<feature type="domain" description="Cytochrome c" evidence="6">
    <location>
        <begin position="401"/>
        <end position="484"/>
    </location>
</feature>
<dbReference type="RefSeq" id="WP_289164493.1">
    <property type="nucleotide sequence ID" value="NZ_JASZZN010000011.1"/>
</dbReference>